<keyword evidence="3" id="KW-1185">Reference proteome</keyword>
<accession>A0AAW1N4A0</accession>
<proteinExistence type="predicted"/>
<comment type="caution">
    <text evidence="2">The sequence shown here is derived from an EMBL/GenBank/DDBJ whole genome shotgun (WGS) entry which is preliminary data.</text>
</comment>
<gene>
    <name evidence="2" type="ORF">QE152_g950</name>
</gene>
<name>A0AAW1N4A0_POPJA</name>
<dbReference type="Proteomes" id="UP001458880">
    <property type="component" value="Unassembled WGS sequence"/>
</dbReference>
<evidence type="ECO:0000313" key="2">
    <source>
        <dbReference type="EMBL" id="KAK9754809.1"/>
    </source>
</evidence>
<feature type="domain" description="PiggyBac transposable element-derived protein" evidence="1">
    <location>
        <begin position="2"/>
        <end position="80"/>
    </location>
</feature>
<organism evidence="2 3">
    <name type="scientific">Popillia japonica</name>
    <name type="common">Japanese beetle</name>
    <dbReference type="NCBI Taxonomy" id="7064"/>
    <lineage>
        <taxon>Eukaryota</taxon>
        <taxon>Metazoa</taxon>
        <taxon>Ecdysozoa</taxon>
        <taxon>Arthropoda</taxon>
        <taxon>Hexapoda</taxon>
        <taxon>Insecta</taxon>
        <taxon>Pterygota</taxon>
        <taxon>Neoptera</taxon>
        <taxon>Endopterygota</taxon>
        <taxon>Coleoptera</taxon>
        <taxon>Polyphaga</taxon>
        <taxon>Scarabaeiformia</taxon>
        <taxon>Scarabaeidae</taxon>
        <taxon>Rutelinae</taxon>
        <taxon>Popillia</taxon>
    </lineage>
</organism>
<dbReference type="InterPro" id="IPR029526">
    <property type="entry name" value="PGBD"/>
</dbReference>
<sequence length="155" mass="17593">MDPLQNSGRSLYTNSVDLAYQLMTQQTHLIGTLHSARKLNPKSVTTTKLSWGEMIMRQSNTNVIVAKAFIDTSHQKASYTNASPVRRSMKWYRKTGMELLGNTAIVNALIVYEMVMQEKMKITNFREKIAVATFNTYIDLCNATNVEFKAAPEHK</sequence>
<evidence type="ECO:0000313" key="3">
    <source>
        <dbReference type="Proteomes" id="UP001458880"/>
    </source>
</evidence>
<reference evidence="2 3" key="1">
    <citation type="journal article" date="2024" name="BMC Genomics">
        <title>De novo assembly and annotation of Popillia japonica's genome with initial clues to its potential as an invasive pest.</title>
        <authorList>
            <person name="Cucini C."/>
            <person name="Boschi S."/>
            <person name="Funari R."/>
            <person name="Cardaioli E."/>
            <person name="Iannotti N."/>
            <person name="Marturano G."/>
            <person name="Paoli F."/>
            <person name="Bruttini M."/>
            <person name="Carapelli A."/>
            <person name="Frati F."/>
            <person name="Nardi F."/>
        </authorList>
    </citation>
    <scope>NUCLEOTIDE SEQUENCE [LARGE SCALE GENOMIC DNA]</scope>
    <source>
        <strain evidence="2">DMR45628</strain>
    </source>
</reference>
<dbReference type="Pfam" id="PF13843">
    <property type="entry name" value="DDE_Tnp_1_7"/>
    <property type="match status" value="1"/>
</dbReference>
<dbReference type="AlphaFoldDB" id="A0AAW1N4A0"/>
<dbReference type="EMBL" id="JASPKY010000005">
    <property type="protein sequence ID" value="KAK9754809.1"/>
    <property type="molecule type" value="Genomic_DNA"/>
</dbReference>
<evidence type="ECO:0000259" key="1">
    <source>
        <dbReference type="Pfam" id="PF13843"/>
    </source>
</evidence>
<protein>
    <submittedName>
        <fullName evidence="2">Transposase IS4</fullName>
    </submittedName>
</protein>